<name>A0ABV8RQY3_9SPHN</name>
<dbReference type="PANTHER" id="PTHR48100">
    <property type="entry name" value="BROAD-SPECIFICITY PHOSPHATASE YOR283W-RELATED"/>
    <property type="match status" value="1"/>
</dbReference>
<dbReference type="InterPro" id="IPR001345">
    <property type="entry name" value="PG/BPGM_mutase_AS"/>
</dbReference>
<evidence type="ECO:0000256" key="1">
    <source>
        <dbReference type="ARBA" id="ARBA00023152"/>
    </source>
</evidence>
<accession>A0ABV8RQY3</accession>
<dbReference type="InterPro" id="IPR050275">
    <property type="entry name" value="PGM_Phosphatase"/>
</dbReference>
<dbReference type="InterPro" id="IPR013078">
    <property type="entry name" value="His_Pase_superF_clade-1"/>
</dbReference>
<keyword evidence="2" id="KW-0413">Isomerase</keyword>
<gene>
    <name evidence="3" type="ORF">ACFO0A_11630</name>
</gene>
<dbReference type="InterPro" id="IPR029033">
    <property type="entry name" value="His_PPase_superfam"/>
</dbReference>
<organism evidence="3 4">
    <name type="scientific">Novosphingobium tardum</name>
    <dbReference type="NCBI Taxonomy" id="1538021"/>
    <lineage>
        <taxon>Bacteria</taxon>
        <taxon>Pseudomonadati</taxon>
        <taxon>Pseudomonadota</taxon>
        <taxon>Alphaproteobacteria</taxon>
        <taxon>Sphingomonadales</taxon>
        <taxon>Sphingomonadaceae</taxon>
        <taxon>Novosphingobium</taxon>
    </lineage>
</organism>
<proteinExistence type="predicted"/>
<dbReference type="PANTHER" id="PTHR48100:SF1">
    <property type="entry name" value="HISTIDINE PHOSPHATASE FAMILY PROTEIN-RELATED"/>
    <property type="match status" value="1"/>
</dbReference>
<protein>
    <submittedName>
        <fullName evidence="3">Histidine phosphatase family protein</fullName>
    </submittedName>
</protein>
<dbReference type="Proteomes" id="UP001595828">
    <property type="component" value="Unassembled WGS sequence"/>
</dbReference>
<reference evidence="4" key="1">
    <citation type="journal article" date="2019" name="Int. J. Syst. Evol. Microbiol.">
        <title>The Global Catalogue of Microorganisms (GCM) 10K type strain sequencing project: providing services to taxonomists for standard genome sequencing and annotation.</title>
        <authorList>
            <consortium name="The Broad Institute Genomics Platform"/>
            <consortium name="The Broad Institute Genome Sequencing Center for Infectious Disease"/>
            <person name="Wu L."/>
            <person name="Ma J."/>
        </authorList>
    </citation>
    <scope>NUCLEOTIDE SEQUENCE [LARGE SCALE GENOMIC DNA]</scope>
    <source>
        <strain evidence="4">CGMCC 1.12989</strain>
    </source>
</reference>
<evidence type="ECO:0000256" key="2">
    <source>
        <dbReference type="ARBA" id="ARBA00023235"/>
    </source>
</evidence>
<dbReference type="Gene3D" id="3.40.50.1240">
    <property type="entry name" value="Phosphoglycerate mutase-like"/>
    <property type="match status" value="1"/>
</dbReference>
<dbReference type="EMBL" id="JBHSDR010000006">
    <property type="protein sequence ID" value="MFC4295704.1"/>
    <property type="molecule type" value="Genomic_DNA"/>
</dbReference>
<keyword evidence="4" id="KW-1185">Reference proteome</keyword>
<sequence length="216" mass="23158">MPDLDPSALPGRFFVMRHGETVYNATRRLQANHIHTPLTRIGTEQALAMGAALRGALGDRPPVTLHVSETGRALQTMALVCDVLGLDWFAARRDLRLVEIDMGSWCGRTYADVEAEHGPIVDTEHLLRPAPDGEDYAMIAARLRDWLAALPDAGGDHVVVMHGISSRVLRGVMTGLPDHPVRHAPIAPAQTQGSIALIEGGRESVLLGAAVGALHA</sequence>
<dbReference type="CDD" id="cd07067">
    <property type="entry name" value="HP_PGM_like"/>
    <property type="match status" value="1"/>
</dbReference>
<evidence type="ECO:0000313" key="3">
    <source>
        <dbReference type="EMBL" id="MFC4295704.1"/>
    </source>
</evidence>
<dbReference type="Pfam" id="PF00300">
    <property type="entry name" value="His_Phos_1"/>
    <property type="match status" value="1"/>
</dbReference>
<evidence type="ECO:0000313" key="4">
    <source>
        <dbReference type="Proteomes" id="UP001595828"/>
    </source>
</evidence>
<keyword evidence="1" id="KW-0324">Glycolysis</keyword>
<comment type="caution">
    <text evidence="3">The sequence shown here is derived from an EMBL/GenBank/DDBJ whole genome shotgun (WGS) entry which is preliminary data.</text>
</comment>
<dbReference type="SUPFAM" id="SSF53254">
    <property type="entry name" value="Phosphoglycerate mutase-like"/>
    <property type="match status" value="1"/>
</dbReference>
<dbReference type="SMART" id="SM00855">
    <property type="entry name" value="PGAM"/>
    <property type="match status" value="1"/>
</dbReference>
<dbReference type="RefSeq" id="WP_379539170.1">
    <property type="nucleotide sequence ID" value="NZ_JBHSDR010000006.1"/>
</dbReference>
<dbReference type="PROSITE" id="PS00175">
    <property type="entry name" value="PG_MUTASE"/>
    <property type="match status" value="1"/>
</dbReference>